<evidence type="ECO:0000313" key="5">
    <source>
        <dbReference type="EMBL" id="CAF1938365.1"/>
    </source>
</evidence>
<dbReference type="EMBL" id="CAJOBI010001810">
    <property type="protein sequence ID" value="CAF3900436.1"/>
    <property type="molecule type" value="Genomic_DNA"/>
</dbReference>
<name>A0A815UB38_9BILA</name>
<feature type="region of interest" description="Disordered" evidence="2">
    <location>
        <begin position="138"/>
        <end position="180"/>
    </location>
</feature>
<dbReference type="InterPro" id="IPR019734">
    <property type="entry name" value="TPR_rpt"/>
</dbReference>
<dbReference type="OrthoDB" id="9984491at2759"/>
<evidence type="ECO:0000256" key="1">
    <source>
        <dbReference type="PROSITE-ProRule" id="PRU00339"/>
    </source>
</evidence>
<evidence type="ECO:0000256" key="2">
    <source>
        <dbReference type="SAM" id="MobiDB-lite"/>
    </source>
</evidence>
<dbReference type="Proteomes" id="UP000676336">
    <property type="component" value="Unassembled WGS sequence"/>
</dbReference>
<dbReference type="SUPFAM" id="SSF48452">
    <property type="entry name" value="TPR-like"/>
    <property type="match status" value="1"/>
</dbReference>
<dbReference type="EMBL" id="CAJNOW010007473">
    <property type="protein sequence ID" value="CAF1514477.1"/>
    <property type="molecule type" value="Genomic_DNA"/>
</dbReference>
<organism evidence="4 8">
    <name type="scientific">Rotaria magnacalcarata</name>
    <dbReference type="NCBI Taxonomy" id="392030"/>
    <lineage>
        <taxon>Eukaryota</taxon>
        <taxon>Metazoa</taxon>
        <taxon>Spiralia</taxon>
        <taxon>Gnathifera</taxon>
        <taxon>Rotifera</taxon>
        <taxon>Eurotatoria</taxon>
        <taxon>Bdelloidea</taxon>
        <taxon>Philodinida</taxon>
        <taxon>Philodinidae</taxon>
        <taxon>Rotaria</taxon>
    </lineage>
</organism>
<evidence type="ECO:0000313" key="4">
    <source>
        <dbReference type="EMBL" id="CAF1514477.1"/>
    </source>
</evidence>
<accession>A0A815UB38</accession>
<dbReference type="InterPro" id="IPR011990">
    <property type="entry name" value="TPR-like_helical_dom_sf"/>
</dbReference>
<proteinExistence type="predicted"/>
<protein>
    <submittedName>
        <fullName evidence="4">Uncharacterized protein</fullName>
    </submittedName>
</protein>
<dbReference type="PROSITE" id="PS50005">
    <property type="entry name" value="TPR"/>
    <property type="match status" value="1"/>
</dbReference>
<evidence type="ECO:0000313" key="6">
    <source>
        <dbReference type="EMBL" id="CAF3900436.1"/>
    </source>
</evidence>
<gene>
    <name evidence="7" type="ORF">BYL167_LOCUS12144</name>
    <name evidence="3" type="ORF">CJN711_LOCUS8239</name>
    <name evidence="4" type="ORF">KQP761_LOCUS15339</name>
    <name evidence="5" type="ORF">MBJ925_LOCUS5206</name>
    <name evidence="6" type="ORF">SMN809_LOCUS6607</name>
</gene>
<keyword evidence="1" id="KW-0802">TPR repeat</keyword>
<dbReference type="Gene3D" id="1.25.40.10">
    <property type="entry name" value="Tetratricopeptide repeat domain"/>
    <property type="match status" value="1"/>
</dbReference>
<dbReference type="Proteomes" id="UP000663834">
    <property type="component" value="Unassembled WGS sequence"/>
</dbReference>
<evidence type="ECO:0000313" key="3">
    <source>
        <dbReference type="EMBL" id="CAF1124474.1"/>
    </source>
</evidence>
<comment type="caution">
    <text evidence="4">The sequence shown here is derived from an EMBL/GenBank/DDBJ whole genome shotgun (WGS) entry which is preliminary data.</text>
</comment>
<dbReference type="Proteomes" id="UP000663824">
    <property type="component" value="Unassembled WGS sequence"/>
</dbReference>
<evidence type="ECO:0000313" key="8">
    <source>
        <dbReference type="Proteomes" id="UP000663834"/>
    </source>
</evidence>
<feature type="compositionally biased region" description="Low complexity" evidence="2">
    <location>
        <begin position="152"/>
        <end position="178"/>
    </location>
</feature>
<sequence length="688" mass="80651">MATPGRTYEIITSTVKSADNAFVLIWLDDSAEDDPTIKGVLSSLFDSVITFTDPAVCLESVESDEIGTTNLYILISGKYGQMFVRERLQPLNRVQYIYVFCYDTVRHSQWAETCDKVRCVFSDINKILQCMQNDIQSSIEQQQESGEHDEVQLPPQEQQPEAQVQQQKQQQQQQGDIQQQRERFTDDNNLFDQLALNLVINSPDDGVEDFTDYCQVHNENNNPDQHQDPAADVEVPVELQEQYYIPEKAIEDWYQPNLPFTNINSNDLIKLWKLRWFIRSFHRQLTSEHEKFVQNKTKFTVNYGTWLSVDELDAMKHRISEIIIITELLLTHTNRQAALDSIENEEKNKHKVILEINIDPHNRTTVPFAEIKKEQVLLWFGARYQIIKVEYVEQQDEQQQQHPYWLIGLNLNARFNSTPSIQNLYQYYFKELTELNNVHQAFGRILIHKGYYVQAEKWLQTDNHYEELAELAIRQGHLEQAKEYLEHLSEDSHEANLLYAYYYVLTSKDNFPKARLIFMKIVSEATDRYIRAQANIGLGFISLIMTQQIDLAFEYFTIANEVLRRILPDIHPSIAKSYIGLGYTYYHQHKIADAKKSFQTAFNIQKQSLIYNHPEFAKTRSGFAYCFSNDKQTIKKASNEFEHSLNILLHTFRHDFQQHPQILAARSDIEKLKKGKELRSRNTLLDYI</sequence>
<dbReference type="Proteomes" id="UP000681967">
    <property type="component" value="Unassembled WGS sequence"/>
</dbReference>
<dbReference type="EMBL" id="CAJNOV010002972">
    <property type="protein sequence ID" value="CAF1124474.1"/>
    <property type="molecule type" value="Genomic_DNA"/>
</dbReference>
<evidence type="ECO:0000313" key="7">
    <source>
        <dbReference type="EMBL" id="CAF3972255.1"/>
    </source>
</evidence>
<reference evidence="4" key="1">
    <citation type="submission" date="2021-02" db="EMBL/GenBank/DDBJ databases">
        <authorList>
            <person name="Nowell W R."/>
        </authorList>
    </citation>
    <scope>NUCLEOTIDE SEQUENCE</scope>
</reference>
<dbReference type="EMBL" id="CAJNRE010001303">
    <property type="protein sequence ID" value="CAF1938365.1"/>
    <property type="molecule type" value="Genomic_DNA"/>
</dbReference>
<feature type="repeat" description="TPR" evidence="1">
    <location>
        <begin position="575"/>
        <end position="608"/>
    </location>
</feature>
<dbReference type="Proteomes" id="UP000663855">
    <property type="component" value="Unassembled WGS sequence"/>
</dbReference>
<dbReference type="AlphaFoldDB" id="A0A815UB38"/>
<dbReference type="EMBL" id="CAJOBH010003949">
    <property type="protein sequence ID" value="CAF3972255.1"/>
    <property type="molecule type" value="Genomic_DNA"/>
</dbReference>